<dbReference type="Proteomes" id="UP000680714">
    <property type="component" value="Unassembled WGS sequence"/>
</dbReference>
<protein>
    <submittedName>
        <fullName evidence="3">Phasin family protein</fullName>
    </submittedName>
</protein>
<sequence>MASKQAEQLFDFDISKYMGEFKVPGVDVETLVGSQRKNIEALTQANKLAYDGLQAVLKRQVEILRQTMDEVAVVSKDIAEPGNPQDKAAKQAELAKDAFERSLSNMRELAEMIAKANNEAFELLNKRFTQNLDEMRDVFVKAAKK</sequence>
<feature type="coiled-coil region" evidence="1">
    <location>
        <begin position="89"/>
        <end position="126"/>
    </location>
</feature>
<dbReference type="NCBIfam" id="TIGR01841">
    <property type="entry name" value="phasin"/>
    <property type="match status" value="1"/>
</dbReference>
<evidence type="ECO:0000313" key="3">
    <source>
        <dbReference type="EMBL" id="MBR9972404.1"/>
    </source>
</evidence>
<evidence type="ECO:0000256" key="1">
    <source>
        <dbReference type="SAM" id="Coils"/>
    </source>
</evidence>
<gene>
    <name evidence="3" type="ORF">KEC16_11830</name>
</gene>
<keyword evidence="4" id="KW-1185">Reference proteome</keyword>
<dbReference type="Pfam" id="PF09361">
    <property type="entry name" value="Phasin_2"/>
    <property type="match status" value="1"/>
</dbReference>
<proteinExistence type="predicted"/>
<feature type="domain" description="Phasin" evidence="2">
    <location>
        <begin position="31"/>
        <end position="128"/>
    </location>
</feature>
<organism evidence="3 4">
    <name type="scientific">Magnetospirillum sulfuroxidans</name>
    <dbReference type="NCBI Taxonomy" id="611300"/>
    <lineage>
        <taxon>Bacteria</taxon>
        <taxon>Pseudomonadati</taxon>
        <taxon>Pseudomonadota</taxon>
        <taxon>Alphaproteobacteria</taxon>
        <taxon>Rhodospirillales</taxon>
        <taxon>Rhodospirillaceae</taxon>
        <taxon>Magnetospirillum</taxon>
    </lineage>
</organism>
<dbReference type="EMBL" id="JAGTUF010000010">
    <property type="protein sequence ID" value="MBR9972404.1"/>
    <property type="molecule type" value="Genomic_DNA"/>
</dbReference>
<accession>A0ABS5ID98</accession>
<dbReference type="InterPro" id="IPR018968">
    <property type="entry name" value="Phasin"/>
</dbReference>
<comment type="caution">
    <text evidence="3">The sequence shown here is derived from an EMBL/GenBank/DDBJ whole genome shotgun (WGS) entry which is preliminary data.</text>
</comment>
<evidence type="ECO:0000259" key="2">
    <source>
        <dbReference type="Pfam" id="PF09361"/>
    </source>
</evidence>
<reference evidence="3 4" key="1">
    <citation type="submission" date="2021-04" db="EMBL/GenBank/DDBJ databases">
        <title>Magnetospirillum sulfuroxidans sp. nov., a facultative chemolithoautotrophic sulfur-oxidizing alphaproteobacterium isolated from freshwater sediment and proposals for Paramagetospirillum gen. nov., and Magnetospirillaceae fam. nov.</title>
        <authorList>
            <person name="Koziaeva V."/>
            <person name="Geelhoed J.S."/>
            <person name="Sorokin D.Y."/>
            <person name="Grouzdev D.S."/>
        </authorList>
    </citation>
    <scope>NUCLEOTIDE SEQUENCE [LARGE SCALE GENOMIC DNA]</scope>
    <source>
        <strain evidence="3 4">J10</strain>
    </source>
</reference>
<dbReference type="InterPro" id="IPR010127">
    <property type="entry name" value="Phasin_subfam-1"/>
</dbReference>
<dbReference type="RefSeq" id="WP_211549117.1">
    <property type="nucleotide sequence ID" value="NZ_JAGTUF010000010.1"/>
</dbReference>
<evidence type="ECO:0000313" key="4">
    <source>
        <dbReference type="Proteomes" id="UP000680714"/>
    </source>
</evidence>
<name>A0ABS5ID98_9PROT</name>
<keyword evidence="1" id="KW-0175">Coiled coil</keyword>